<feature type="transmembrane region" description="Helical" evidence="1">
    <location>
        <begin position="79"/>
        <end position="99"/>
    </location>
</feature>
<protein>
    <recommendedName>
        <fullName evidence="4">CASP-like protein</fullName>
    </recommendedName>
</protein>
<accession>A0ABP1QJ11</accession>
<evidence type="ECO:0000313" key="2">
    <source>
        <dbReference type="EMBL" id="CAL8104894.1"/>
    </source>
</evidence>
<comment type="caution">
    <text evidence="2">The sequence shown here is derived from an EMBL/GenBank/DDBJ whole genome shotgun (WGS) entry which is preliminary data.</text>
</comment>
<feature type="transmembrane region" description="Helical" evidence="1">
    <location>
        <begin position="30"/>
        <end position="50"/>
    </location>
</feature>
<dbReference type="Proteomes" id="UP001642540">
    <property type="component" value="Unassembled WGS sequence"/>
</dbReference>
<sequence length="183" mass="20618">MGFKSTRSEVASDSPGYQLRNVLTRRLKCGFVWIPMLKIVTSLLSALIYLDQLAEASDGGKNYCKRFWNILFAFDADSLIVWGQIAFATASSIMVLMTGRRLICQEVYTCKLIRSCKNRYLELATNYNAAFAVVALFASQTSTASPVPIAIPPAIVEFYGAWYIWSTLQEIEELFPDSGRQWQ</sequence>
<gene>
    <name evidence="2" type="ORF">ODALV1_LOCUS11892</name>
</gene>
<evidence type="ECO:0000313" key="3">
    <source>
        <dbReference type="Proteomes" id="UP001642540"/>
    </source>
</evidence>
<organism evidence="2 3">
    <name type="scientific">Orchesella dallaii</name>
    <dbReference type="NCBI Taxonomy" id="48710"/>
    <lineage>
        <taxon>Eukaryota</taxon>
        <taxon>Metazoa</taxon>
        <taxon>Ecdysozoa</taxon>
        <taxon>Arthropoda</taxon>
        <taxon>Hexapoda</taxon>
        <taxon>Collembola</taxon>
        <taxon>Entomobryomorpha</taxon>
        <taxon>Entomobryoidea</taxon>
        <taxon>Orchesellidae</taxon>
        <taxon>Orchesellinae</taxon>
        <taxon>Orchesella</taxon>
    </lineage>
</organism>
<keyword evidence="1" id="KW-0472">Membrane</keyword>
<dbReference type="EMBL" id="CAXLJM020000036">
    <property type="protein sequence ID" value="CAL8104894.1"/>
    <property type="molecule type" value="Genomic_DNA"/>
</dbReference>
<reference evidence="2 3" key="1">
    <citation type="submission" date="2024-08" db="EMBL/GenBank/DDBJ databases">
        <authorList>
            <person name="Cucini C."/>
            <person name="Frati F."/>
        </authorList>
    </citation>
    <scope>NUCLEOTIDE SEQUENCE [LARGE SCALE GENOMIC DNA]</scope>
</reference>
<keyword evidence="1" id="KW-0812">Transmembrane</keyword>
<evidence type="ECO:0008006" key="4">
    <source>
        <dbReference type="Google" id="ProtNLM"/>
    </source>
</evidence>
<proteinExistence type="predicted"/>
<keyword evidence="3" id="KW-1185">Reference proteome</keyword>
<name>A0ABP1QJ11_9HEXA</name>
<evidence type="ECO:0000256" key="1">
    <source>
        <dbReference type="SAM" id="Phobius"/>
    </source>
</evidence>
<keyword evidence="1" id="KW-1133">Transmembrane helix</keyword>